<keyword evidence="3" id="KW-1185">Reference proteome</keyword>
<dbReference type="HOGENOM" id="CLU_1949757_0_0_1"/>
<dbReference type="EMBL" id="KB446557">
    <property type="protein sequence ID" value="EME84078.1"/>
    <property type="molecule type" value="Genomic_DNA"/>
</dbReference>
<dbReference type="AlphaFoldDB" id="M3B3W4"/>
<keyword evidence="1" id="KW-1133">Transmembrane helix</keyword>
<dbReference type="VEuPathDB" id="FungiDB:MYCFIDRAFT_173131"/>
<evidence type="ECO:0000256" key="1">
    <source>
        <dbReference type="SAM" id="Phobius"/>
    </source>
</evidence>
<dbReference type="RefSeq" id="XP_007924702.1">
    <property type="nucleotide sequence ID" value="XM_007926511.1"/>
</dbReference>
<name>M3B3W4_PSEFD</name>
<dbReference type="KEGG" id="pfj:MYCFIDRAFT_173131"/>
<keyword evidence="1" id="KW-0812">Transmembrane</keyword>
<protein>
    <submittedName>
        <fullName evidence="2">Uncharacterized protein</fullName>
    </submittedName>
</protein>
<organism evidence="2 3">
    <name type="scientific">Pseudocercospora fijiensis (strain CIRAD86)</name>
    <name type="common">Black leaf streak disease fungus</name>
    <name type="synonym">Mycosphaerella fijiensis</name>
    <dbReference type="NCBI Taxonomy" id="383855"/>
    <lineage>
        <taxon>Eukaryota</taxon>
        <taxon>Fungi</taxon>
        <taxon>Dikarya</taxon>
        <taxon>Ascomycota</taxon>
        <taxon>Pezizomycotina</taxon>
        <taxon>Dothideomycetes</taxon>
        <taxon>Dothideomycetidae</taxon>
        <taxon>Mycosphaerellales</taxon>
        <taxon>Mycosphaerellaceae</taxon>
        <taxon>Pseudocercospora</taxon>
    </lineage>
</organism>
<sequence length="129" mass="14251">MQPASVVSARSLIIVEGRIGRHGREQQFLGSLRIMSSLLRTLHTVFVRLLQLIAVFFYVLFLPLIALLLGSQEGSYSESSREQVFGRGMVKIDAPSRSDVAKQASYCCMSKVFSVPLLWVSAGLSHYSG</sequence>
<proteinExistence type="predicted"/>
<feature type="transmembrane region" description="Helical" evidence="1">
    <location>
        <begin position="45"/>
        <end position="69"/>
    </location>
</feature>
<keyword evidence="1" id="KW-0472">Membrane</keyword>
<accession>M3B3W4</accession>
<gene>
    <name evidence="2" type="ORF">MYCFIDRAFT_173131</name>
</gene>
<dbReference type="GeneID" id="19332923"/>
<dbReference type="Proteomes" id="UP000016932">
    <property type="component" value="Unassembled WGS sequence"/>
</dbReference>
<reference evidence="2 3" key="1">
    <citation type="journal article" date="2012" name="PLoS Pathog.">
        <title>Diverse lifestyles and strategies of plant pathogenesis encoded in the genomes of eighteen Dothideomycetes fungi.</title>
        <authorList>
            <person name="Ohm R.A."/>
            <person name="Feau N."/>
            <person name="Henrissat B."/>
            <person name="Schoch C.L."/>
            <person name="Horwitz B.A."/>
            <person name="Barry K.W."/>
            <person name="Condon B.J."/>
            <person name="Copeland A.C."/>
            <person name="Dhillon B."/>
            <person name="Glaser F."/>
            <person name="Hesse C.N."/>
            <person name="Kosti I."/>
            <person name="LaButti K."/>
            <person name="Lindquist E.A."/>
            <person name="Lucas S."/>
            <person name="Salamov A.A."/>
            <person name="Bradshaw R.E."/>
            <person name="Ciuffetti L."/>
            <person name="Hamelin R.C."/>
            <person name="Kema G.H.J."/>
            <person name="Lawrence C."/>
            <person name="Scott J.A."/>
            <person name="Spatafora J.W."/>
            <person name="Turgeon B.G."/>
            <person name="de Wit P.J.G.M."/>
            <person name="Zhong S."/>
            <person name="Goodwin S.B."/>
            <person name="Grigoriev I.V."/>
        </authorList>
    </citation>
    <scope>NUCLEOTIDE SEQUENCE [LARGE SCALE GENOMIC DNA]</scope>
    <source>
        <strain evidence="2 3">CIRAD86</strain>
    </source>
</reference>
<evidence type="ECO:0000313" key="3">
    <source>
        <dbReference type="Proteomes" id="UP000016932"/>
    </source>
</evidence>
<evidence type="ECO:0000313" key="2">
    <source>
        <dbReference type="EMBL" id="EME84078.1"/>
    </source>
</evidence>